<dbReference type="PROSITE" id="PS00211">
    <property type="entry name" value="ABC_TRANSPORTER_1"/>
    <property type="match status" value="1"/>
</dbReference>
<dbReference type="CDD" id="cd03225">
    <property type="entry name" value="ABC_cobalt_CbiO_domain1"/>
    <property type="match status" value="1"/>
</dbReference>
<feature type="domain" description="ABC transporter" evidence="9">
    <location>
        <begin position="14"/>
        <end position="255"/>
    </location>
</feature>
<evidence type="ECO:0000256" key="8">
    <source>
        <dbReference type="ARBA" id="ARBA00023136"/>
    </source>
</evidence>
<dbReference type="PROSITE" id="PS50893">
    <property type="entry name" value="ABC_TRANSPORTER_2"/>
    <property type="match status" value="1"/>
</dbReference>
<keyword evidence="4" id="KW-1003">Cell membrane</keyword>
<dbReference type="SMART" id="SM00382">
    <property type="entry name" value="AAA"/>
    <property type="match status" value="1"/>
</dbReference>
<dbReference type="GO" id="GO:0042626">
    <property type="term" value="F:ATPase-coupled transmembrane transporter activity"/>
    <property type="evidence" value="ECO:0007669"/>
    <property type="project" value="TreeGrafter"/>
</dbReference>
<comment type="caution">
    <text evidence="10">The sequence shown here is derived from an EMBL/GenBank/DDBJ whole genome shotgun (WGS) entry which is preliminary data.</text>
</comment>
<comment type="subcellular location">
    <subcellularLocation>
        <location evidence="1">Cell membrane</location>
        <topology evidence="1">Peripheral membrane protein</topology>
    </subcellularLocation>
</comment>
<dbReference type="GO" id="GO:0005524">
    <property type="term" value="F:ATP binding"/>
    <property type="evidence" value="ECO:0007669"/>
    <property type="project" value="UniProtKB-KW"/>
</dbReference>
<dbReference type="Pfam" id="PF00005">
    <property type="entry name" value="ABC_tran"/>
    <property type="match status" value="1"/>
</dbReference>
<dbReference type="PANTHER" id="PTHR43553">
    <property type="entry name" value="HEAVY METAL TRANSPORTER"/>
    <property type="match status" value="1"/>
</dbReference>
<evidence type="ECO:0000256" key="1">
    <source>
        <dbReference type="ARBA" id="ARBA00004202"/>
    </source>
</evidence>
<dbReference type="FunFam" id="3.40.50.300:FF:000224">
    <property type="entry name" value="Energy-coupling factor transporter ATP-binding protein EcfA"/>
    <property type="match status" value="1"/>
</dbReference>
<dbReference type="GO" id="GO:0016887">
    <property type="term" value="F:ATP hydrolysis activity"/>
    <property type="evidence" value="ECO:0007669"/>
    <property type="project" value="InterPro"/>
</dbReference>
<dbReference type="GO" id="GO:0043190">
    <property type="term" value="C:ATP-binding cassette (ABC) transporter complex"/>
    <property type="evidence" value="ECO:0007669"/>
    <property type="project" value="TreeGrafter"/>
</dbReference>
<dbReference type="Gene3D" id="3.40.50.300">
    <property type="entry name" value="P-loop containing nucleotide triphosphate hydrolases"/>
    <property type="match status" value="1"/>
</dbReference>
<protein>
    <submittedName>
        <fullName evidence="10">Cobalt transporter ATP-binding subunit</fullName>
    </submittedName>
</protein>
<keyword evidence="5" id="KW-0547">Nucleotide-binding</keyword>
<dbReference type="InterPro" id="IPR015856">
    <property type="entry name" value="ABC_transpr_CbiO/EcfA_su"/>
</dbReference>
<sequence length="296" mass="33044">MEDINRKQETGDKGQTQNIRLSVDINSFRYPDGTVALSDIILEIKSGEFIGILGSNGSGKTTLLKVMDGLLKDFDGAIILDGINIKKLSPREIYRKVGLVFQNPDDQLFAATVFEDVAFGPINMGFEQAEVINRVNNALKYVEMEGYAKKSIHNLSFGQKKRVCIAGLLAMGHEILLLDEPTAGLDPMGEYKMMNLLMKLNRENGVTIIMATHSVDLVPLFLDRLYILSKGHIVRGGTPHDVFTAPEEMSSIKLRLPQIAELIYKLKHEDKMPFNRIPLTIGEARREIIKTVMPDA</sequence>
<dbReference type="SUPFAM" id="SSF52540">
    <property type="entry name" value="P-loop containing nucleoside triphosphate hydrolases"/>
    <property type="match status" value="1"/>
</dbReference>
<reference evidence="10" key="1">
    <citation type="submission" date="2019-10" db="EMBL/GenBank/DDBJ databases">
        <title>Metagenomic sequencing of thiosulfate-disproportionating enrichment culture.</title>
        <authorList>
            <person name="Umezawa K."/>
            <person name="Kojima H."/>
            <person name="Fukui M."/>
        </authorList>
    </citation>
    <scope>NUCLEOTIDE SEQUENCE</scope>
    <source>
        <strain evidence="10">45J</strain>
    </source>
</reference>
<comment type="similarity">
    <text evidence="2">Belongs to the ABC transporter superfamily.</text>
</comment>
<evidence type="ECO:0000256" key="2">
    <source>
        <dbReference type="ARBA" id="ARBA00005417"/>
    </source>
</evidence>
<dbReference type="EMBL" id="BLAB01000001">
    <property type="protein sequence ID" value="GER93451.1"/>
    <property type="molecule type" value="Genomic_DNA"/>
</dbReference>
<dbReference type="InterPro" id="IPR003593">
    <property type="entry name" value="AAA+_ATPase"/>
</dbReference>
<name>A0A5J4L3J7_9ZZZZ</name>
<dbReference type="NCBIfam" id="TIGR01166">
    <property type="entry name" value="cbiO"/>
    <property type="match status" value="1"/>
</dbReference>
<dbReference type="InterPro" id="IPR003439">
    <property type="entry name" value="ABC_transporter-like_ATP-bd"/>
</dbReference>
<accession>A0A5J4L3J7</accession>
<dbReference type="InterPro" id="IPR017871">
    <property type="entry name" value="ABC_transporter-like_CS"/>
</dbReference>
<evidence type="ECO:0000256" key="5">
    <source>
        <dbReference type="ARBA" id="ARBA00022741"/>
    </source>
</evidence>
<evidence type="ECO:0000313" key="10">
    <source>
        <dbReference type="EMBL" id="GER93451.1"/>
    </source>
</evidence>
<keyword evidence="8" id="KW-0472">Membrane</keyword>
<dbReference type="GO" id="GO:0006824">
    <property type="term" value="P:cobalt ion transport"/>
    <property type="evidence" value="ECO:0007669"/>
    <property type="project" value="InterPro"/>
</dbReference>
<evidence type="ECO:0000256" key="4">
    <source>
        <dbReference type="ARBA" id="ARBA00022475"/>
    </source>
</evidence>
<keyword evidence="3" id="KW-0813">Transport</keyword>
<evidence type="ECO:0000256" key="3">
    <source>
        <dbReference type="ARBA" id="ARBA00022448"/>
    </source>
</evidence>
<evidence type="ECO:0000256" key="6">
    <source>
        <dbReference type="ARBA" id="ARBA00022840"/>
    </source>
</evidence>
<gene>
    <name evidence="10" type="ORF">A45J_1192</name>
</gene>
<keyword evidence="6 10" id="KW-0067">ATP-binding</keyword>
<evidence type="ECO:0000259" key="9">
    <source>
        <dbReference type="PROSITE" id="PS50893"/>
    </source>
</evidence>
<keyword evidence="7" id="KW-1278">Translocase</keyword>
<dbReference type="AlphaFoldDB" id="A0A5J4L3J7"/>
<proteinExistence type="inferred from homology"/>
<dbReference type="PANTHER" id="PTHR43553:SF24">
    <property type="entry name" value="ENERGY-COUPLING FACTOR TRANSPORTER ATP-BINDING PROTEIN ECFA1"/>
    <property type="match status" value="1"/>
</dbReference>
<dbReference type="InterPro" id="IPR050095">
    <property type="entry name" value="ECF_ABC_transporter_ATP-bd"/>
</dbReference>
<organism evidence="10">
    <name type="scientific">hot springs metagenome</name>
    <dbReference type="NCBI Taxonomy" id="433727"/>
    <lineage>
        <taxon>unclassified sequences</taxon>
        <taxon>metagenomes</taxon>
        <taxon>ecological metagenomes</taxon>
    </lineage>
</organism>
<dbReference type="InterPro" id="IPR005876">
    <property type="entry name" value="Co_trans_ATP-bd"/>
</dbReference>
<dbReference type="InterPro" id="IPR027417">
    <property type="entry name" value="P-loop_NTPase"/>
</dbReference>
<evidence type="ECO:0000256" key="7">
    <source>
        <dbReference type="ARBA" id="ARBA00022967"/>
    </source>
</evidence>